<dbReference type="CDD" id="cd11572">
    <property type="entry name" value="RlmI_M_like"/>
    <property type="match status" value="1"/>
</dbReference>
<dbReference type="Proteomes" id="UP000228947">
    <property type="component" value="Unassembled WGS sequence"/>
</dbReference>
<comment type="similarity">
    <text evidence="8">Belongs to the methyltransferase superfamily. RlmI family.</text>
</comment>
<comment type="subcellular location">
    <subcellularLocation>
        <location evidence="1">Cytoplasm</location>
    </subcellularLocation>
</comment>
<dbReference type="GO" id="GO:0032259">
    <property type="term" value="P:methylation"/>
    <property type="evidence" value="ECO:0007669"/>
    <property type="project" value="UniProtKB-KW"/>
</dbReference>
<evidence type="ECO:0000256" key="4">
    <source>
        <dbReference type="ARBA" id="ARBA00022603"/>
    </source>
</evidence>
<dbReference type="CDD" id="cd21153">
    <property type="entry name" value="PUA_RlmI"/>
    <property type="match status" value="1"/>
</dbReference>
<reference evidence="10 11" key="1">
    <citation type="submission" date="2017-11" db="EMBL/GenBank/DDBJ databases">
        <title>Evolution of Phototrophy in the Chloroflexi Phylum Driven by Horizontal Gene Transfer.</title>
        <authorList>
            <person name="Ward L.M."/>
            <person name="Hemp J."/>
            <person name="Shih P.M."/>
            <person name="Mcglynn S.E."/>
            <person name="Fischer W."/>
        </authorList>
    </citation>
    <scope>NUCLEOTIDE SEQUENCE [LARGE SCALE GENOMIC DNA]</scope>
    <source>
        <strain evidence="10">CP1_1M</strain>
    </source>
</reference>
<dbReference type="CDD" id="cd02440">
    <property type="entry name" value="AdoMet_MTases"/>
    <property type="match status" value="1"/>
</dbReference>
<evidence type="ECO:0000259" key="9">
    <source>
        <dbReference type="SMART" id="SM00359"/>
    </source>
</evidence>
<dbReference type="InterPro" id="IPR041532">
    <property type="entry name" value="RlmI-like_PUA"/>
</dbReference>
<gene>
    <name evidence="10" type="ORF">CUN50_05490</name>
</gene>
<proteinExistence type="inferred from homology"/>
<dbReference type="GO" id="GO:0008168">
    <property type="term" value="F:methyltransferase activity"/>
    <property type="evidence" value="ECO:0007669"/>
    <property type="project" value="UniProtKB-KW"/>
</dbReference>
<evidence type="ECO:0000256" key="3">
    <source>
        <dbReference type="ARBA" id="ARBA00022552"/>
    </source>
</evidence>
<dbReference type="Gene3D" id="3.30.750.80">
    <property type="entry name" value="RNA methyltransferase domain (HRMD) like"/>
    <property type="match status" value="1"/>
</dbReference>
<keyword evidence="5 10" id="KW-0808">Transferase</keyword>
<keyword evidence="6" id="KW-0949">S-adenosyl-L-methionine</keyword>
<sequence>MSEATVRIRSDRAKTLSRRHPWLFSGAVQSVEGAPSDGEIVTLRSADPQATFLGRGYWNSRSQIAVHILTWQDEPITPAFWQARLERAIGLRQPLHNLTTAYRLINAESDSLPGLIVDRYGDWLVLQALTYGIDRRKAELAAWLSERLPEVRGIYERSDVDVRQKEGLPLSVGVLLGESPPPLIEIEEAGCRYAVDVYRGHKTGFYLDQRENRMALADYLRTFLPQAQVLNCFAYTGSFAIAALRHGAAAHVLNLDASAEALALARHNYALNGLSVEEDAFLCGDVFQVLRQLRAQGRQFDCIVLDPPKFAHAQRQIERATRGYKDINLLAFQLLRSGGCLATFSCSGLIDADLFQKIVFGALEDSGREAQIVRRLSAGVDHPVSLTFPEGFYLKGLLCRVW</sequence>
<evidence type="ECO:0000313" key="11">
    <source>
        <dbReference type="Proteomes" id="UP000228947"/>
    </source>
</evidence>
<dbReference type="Pfam" id="PF17785">
    <property type="entry name" value="PUA_3"/>
    <property type="match status" value="1"/>
</dbReference>
<evidence type="ECO:0000256" key="2">
    <source>
        <dbReference type="ARBA" id="ARBA00022490"/>
    </source>
</evidence>
<dbReference type="InterPro" id="IPR029063">
    <property type="entry name" value="SAM-dependent_MTases_sf"/>
</dbReference>
<evidence type="ECO:0000256" key="5">
    <source>
        <dbReference type="ARBA" id="ARBA00022679"/>
    </source>
</evidence>
<accession>A0A2M8PX05</accession>
<keyword evidence="4 10" id="KW-0489">Methyltransferase</keyword>
<protein>
    <submittedName>
        <fullName evidence="10">23S rRNA (Cytosine(1962)-C(5))-methyltransferase RlmI</fullName>
    </submittedName>
</protein>
<dbReference type="PANTHER" id="PTHR42873">
    <property type="entry name" value="RIBOSOMAL RNA LARGE SUBUNIT METHYLTRANSFERASE"/>
    <property type="match status" value="1"/>
</dbReference>
<keyword evidence="3" id="KW-0698">rRNA processing</keyword>
<dbReference type="InterPro" id="IPR036974">
    <property type="entry name" value="PUA_sf"/>
</dbReference>
<dbReference type="EMBL" id="PGTL01000035">
    <property type="protein sequence ID" value="PJF42068.1"/>
    <property type="molecule type" value="Genomic_DNA"/>
</dbReference>
<keyword evidence="7" id="KW-0694">RNA-binding</keyword>
<organism evidence="10 11">
    <name type="scientific">Candidatus Thermofonsia Clade 1 bacterium</name>
    <dbReference type="NCBI Taxonomy" id="2364210"/>
    <lineage>
        <taxon>Bacteria</taxon>
        <taxon>Bacillati</taxon>
        <taxon>Chloroflexota</taxon>
        <taxon>Candidatus Thermofontia</taxon>
        <taxon>Candidatus Thermofonsia Clade 1</taxon>
    </lineage>
</organism>
<dbReference type="SUPFAM" id="SSF88697">
    <property type="entry name" value="PUA domain-like"/>
    <property type="match status" value="1"/>
</dbReference>
<name>A0A2M8PX05_9CHLR</name>
<evidence type="ECO:0000256" key="1">
    <source>
        <dbReference type="ARBA" id="ARBA00004496"/>
    </source>
</evidence>
<dbReference type="AlphaFoldDB" id="A0A2M8PX05"/>
<comment type="caution">
    <text evidence="10">The sequence shown here is derived from an EMBL/GenBank/DDBJ whole genome shotgun (WGS) entry which is preliminary data.</text>
</comment>
<dbReference type="Pfam" id="PF10672">
    <property type="entry name" value="Methyltrans_SAM"/>
    <property type="match status" value="1"/>
</dbReference>
<dbReference type="InterPro" id="IPR019614">
    <property type="entry name" value="SAM-dep_methyl-trfase"/>
</dbReference>
<dbReference type="PROSITE" id="PS50890">
    <property type="entry name" value="PUA"/>
    <property type="match status" value="1"/>
</dbReference>
<evidence type="ECO:0000256" key="8">
    <source>
        <dbReference type="ARBA" id="ARBA00038091"/>
    </source>
</evidence>
<dbReference type="GO" id="GO:0005737">
    <property type="term" value="C:cytoplasm"/>
    <property type="evidence" value="ECO:0007669"/>
    <property type="project" value="UniProtKB-SubCell"/>
</dbReference>
<dbReference type="GO" id="GO:0003723">
    <property type="term" value="F:RNA binding"/>
    <property type="evidence" value="ECO:0007669"/>
    <property type="project" value="UniProtKB-KW"/>
</dbReference>
<dbReference type="SMART" id="SM00359">
    <property type="entry name" value="PUA"/>
    <property type="match status" value="1"/>
</dbReference>
<evidence type="ECO:0000256" key="6">
    <source>
        <dbReference type="ARBA" id="ARBA00022691"/>
    </source>
</evidence>
<evidence type="ECO:0000256" key="7">
    <source>
        <dbReference type="ARBA" id="ARBA00022884"/>
    </source>
</evidence>
<evidence type="ECO:0000313" key="10">
    <source>
        <dbReference type="EMBL" id="PJF42068.1"/>
    </source>
</evidence>
<dbReference type="SUPFAM" id="SSF53335">
    <property type="entry name" value="S-adenosyl-L-methionine-dependent methyltransferases"/>
    <property type="match status" value="1"/>
</dbReference>
<feature type="domain" description="PUA" evidence="9">
    <location>
        <begin position="4"/>
        <end position="90"/>
    </location>
</feature>
<dbReference type="InterPro" id="IPR015947">
    <property type="entry name" value="PUA-like_sf"/>
</dbReference>
<dbReference type="InterPro" id="IPR002478">
    <property type="entry name" value="PUA"/>
</dbReference>
<dbReference type="Gene3D" id="2.30.130.10">
    <property type="entry name" value="PUA domain"/>
    <property type="match status" value="1"/>
</dbReference>
<dbReference type="Gene3D" id="3.40.50.150">
    <property type="entry name" value="Vaccinia Virus protein VP39"/>
    <property type="match status" value="1"/>
</dbReference>
<dbReference type="PANTHER" id="PTHR42873:SF1">
    <property type="entry name" value="S-ADENOSYLMETHIONINE-DEPENDENT METHYLTRANSFERASE DOMAIN-CONTAINING PROTEIN"/>
    <property type="match status" value="1"/>
</dbReference>
<dbReference type="GO" id="GO:0006364">
    <property type="term" value="P:rRNA processing"/>
    <property type="evidence" value="ECO:0007669"/>
    <property type="project" value="UniProtKB-KW"/>
</dbReference>
<keyword evidence="2" id="KW-0963">Cytoplasm</keyword>